<dbReference type="AlphaFoldDB" id="D5A8Q3"/>
<protein>
    <recommendedName>
        <fullName evidence="5">Protein-S-isoprenylcysteine O-methyltransferase</fullName>
        <ecNumber evidence="5">2.1.1.100</ecNumber>
    </recommendedName>
</protein>
<accession>D5A8Q3</accession>
<organism evidence="6">
    <name type="scientific">Picea sitchensis</name>
    <name type="common">Sitka spruce</name>
    <name type="synonym">Pinus sitchensis</name>
    <dbReference type="NCBI Taxonomy" id="3332"/>
    <lineage>
        <taxon>Eukaryota</taxon>
        <taxon>Viridiplantae</taxon>
        <taxon>Streptophyta</taxon>
        <taxon>Embryophyta</taxon>
        <taxon>Tracheophyta</taxon>
        <taxon>Spermatophyta</taxon>
        <taxon>Pinopsida</taxon>
        <taxon>Pinidae</taxon>
        <taxon>Conifers I</taxon>
        <taxon>Pinales</taxon>
        <taxon>Pinaceae</taxon>
        <taxon>Picea</taxon>
    </lineage>
</organism>
<dbReference type="PANTHER" id="PTHR12714">
    <property type="entry name" value="PROTEIN-S ISOPRENYLCYSTEINE O-METHYLTRANSFERASE"/>
    <property type="match status" value="1"/>
</dbReference>
<dbReference type="GO" id="GO:0004671">
    <property type="term" value="F:protein C-terminal S-isoprenylcysteine carboxyl O-methyltransferase activity"/>
    <property type="evidence" value="ECO:0007669"/>
    <property type="project" value="UniProtKB-EC"/>
</dbReference>
<dbReference type="Pfam" id="PF04140">
    <property type="entry name" value="ICMT"/>
    <property type="match status" value="1"/>
</dbReference>
<reference evidence="6" key="1">
    <citation type="submission" date="2010-04" db="EMBL/GenBank/DDBJ databases">
        <authorList>
            <person name="Reid K.E."/>
            <person name="Liao N."/>
            <person name="Chan S."/>
            <person name="Docking R."/>
            <person name="Taylor G."/>
            <person name="Moore R."/>
            <person name="Mayo M."/>
            <person name="Munro S."/>
            <person name="King J."/>
            <person name="Yanchuk A."/>
            <person name="Holt R."/>
            <person name="Jones S."/>
            <person name="Marra M."/>
            <person name="Ritland C.E."/>
            <person name="Ritland K."/>
            <person name="Bohlmann J."/>
        </authorList>
    </citation>
    <scope>NUCLEOTIDE SEQUENCE</scope>
    <source>
        <tissue evidence="6">Buds collected with no treatment. Collection October 2007</tissue>
    </source>
</reference>
<sequence length="177" mass="20751">MSDFYSKPFEQVFHLDRKIFHTNPMALLGPVATRQLSQLFIALLFFHISEFILAVIIHGASRVNLNSFLVSNQYIFAMICGLIEYAIEYTFVPELKMQWWVSNIGLVMVVTGELVRKTGIITARRGFTHDIKMYLRDDHELVTNGIYRYEEFFLRRFFNYQYVEYAQGVPSGIPFIK</sequence>
<evidence type="ECO:0000313" key="6">
    <source>
        <dbReference type="EMBL" id="ADE75922.1"/>
    </source>
</evidence>
<dbReference type="Gene3D" id="1.20.120.1630">
    <property type="match status" value="1"/>
</dbReference>
<evidence type="ECO:0000256" key="5">
    <source>
        <dbReference type="RuleBase" id="RU362022"/>
    </source>
</evidence>
<comment type="caution">
    <text evidence="5">Lacks conserved residue(s) required for the propagation of feature annotation.</text>
</comment>
<evidence type="ECO:0000256" key="3">
    <source>
        <dbReference type="ARBA" id="ARBA00022989"/>
    </source>
</evidence>
<name>D5A8Q3_PICSI</name>
<keyword evidence="5" id="KW-0808">Transferase</keyword>
<keyword evidence="5" id="KW-0949">S-adenosyl-L-methionine</keyword>
<dbReference type="OMA" id="FTHMIRI"/>
<dbReference type="InterPro" id="IPR007269">
    <property type="entry name" value="ICMT_MeTrfase"/>
</dbReference>
<dbReference type="EC" id="2.1.1.100" evidence="5"/>
<keyword evidence="2 5" id="KW-0812">Transmembrane</keyword>
<evidence type="ECO:0000256" key="2">
    <source>
        <dbReference type="ARBA" id="ARBA00022692"/>
    </source>
</evidence>
<feature type="transmembrane region" description="Helical" evidence="5">
    <location>
        <begin position="99"/>
        <end position="115"/>
    </location>
</feature>
<feature type="transmembrane region" description="Helical" evidence="5">
    <location>
        <begin position="69"/>
        <end position="87"/>
    </location>
</feature>
<comment type="subcellular location">
    <subcellularLocation>
        <location evidence="5">Endoplasmic reticulum membrane</location>
        <topology evidence="5">Multi-pass membrane protein</topology>
    </subcellularLocation>
    <subcellularLocation>
        <location evidence="1">Membrane</location>
        <topology evidence="1">Multi-pass membrane protein</topology>
    </subcellularLocation>
</comment>
<keyword evidence="5" id="KW-0256">Endoplasmic reticulum</keyword>
<comment type="cofactor">
    <cofactor evidence="5">
        <name>Zn(2+)</name>
        <dbReference type="ChEBI" id="CHEBI:29105"/>
    </cofactor>
    <text evidence="5">Divalent metal cations. Probably Zn(2+).</text>
</comment>
<comment type="catalytic activity">
    <reaction evidence="5">
        <text>[protein]-C-terminal S-[(2E,6E)-farnesyl]-L-cysteine + S-adenosyl-L-methionine = [protein]-C-terminal S-[(2E,6E)-farnesyl]-L-cysteine methyl ester + S-adenosyl-L-homocysteine</text>
        <dbReference type="Rhea" id="RHEA:21672"/>
        <dbReference type="Rhea" id="RHEA-COMP:12125"/>
        <dbReference type="Rhea" id="RHEA-COMP:12126"/>
        <dbReference type="ChEBI" id="CHEBI:57856"/>
        <dbReference type="ChEBI" id="CHEBI:59789"/>
        <dbReference type="ChEBI" id="CHEBI:90510"/>
        <dbReference type="ChEBI" id="CHEBI:90511"/>
        <dbReference type="EC" id="2.1.1.100"/>
    </reaction>
</comment>
<dbReference type="GO" id="GO:0032259">
    <property type="term" value="P:methylation"/>
    <property type="evidence" value="ECO:0007669"/>
    <property type="project" value="UniProtKB-KW"/>
</dbReference>
<dbReference type="GO" id="GO:0005789">
    <property type="term" value="C:endoplasmic reticulum membrane"/>
    <property type="evidence" value="ECO:0007669"/>
    <property type="project" value="UniProtKB-SubCell"/>
</dbReference>
<keyword evidence="3 5" id="KW-1133">Transmembrane helix</keyword>
<dbReference type="EMBL" id="BT122550">
    <property type="protein sequence ID" value="ADE75922.1"/>
    <property type="molecule type" value="mRNA"/>
</dbReference>
<evidence type="ECO:0000256" key="1">
    <source>
        <dbReference type="ARBA" id="ARBA00004141"/>
    </source>
</evidence>
<evidence type="ECO:0000256" key="4">
    <source>
        <dbReference type="ARBA" id="ARBA00023136"/>
    </source>
</evidence>
<dbReference type="PANTHER" id="PTHR12714:SF9">
    <property type="entry name" value="PROTEIN-S-ISOPRENYLCYSTEINE O-METHYLTRANSFERASE"/>
    <property type="match status" value="1"/>
</dbReference>
<keyword evidence="4 5" id="KW-0472">Membrane</keyword>
<keyword evidence="5" id="KW-0489">Methyltransferase</keyword>
<feature type="transmembrane region" description="Helical" evidence="5">
    <location>
        <begin position="36"/>
        <end position="57"/>
    </location>
</feature>
<proteinExistence type="evidence at transcript level"/>
<comment type="similarity">
    <text evidence="5">Belongs to the class VI-like SAM-binding methyltransferase superfamily. Isoprenylcysteine carboxyl methyltransferase family.</text>
</comment>